<dbReference type="GO" id="GO:0016491">
    <property type="term" value="F:oxidoreductase activity"/>
    <property type="evidence" value="ECO:0007669"/>
    <property type="project" value="InterPro"/>
</dbReference>
<protein>
    <submittedName>
        <fullName evidence="2">NADPH-dependent FMN reductase</fullName>
    </submittedName>
</protein>
<dbReference type="RefSeq" id="WP_218143004.1">
    <property type="nucleotide sequence ID" value="NZ_FOIA01000056.1"/>
</dbReference>
<evidence type="ECO:0000313" key="2">
    <source>
        <dbReference type="EMBL" id="SET66411.1"/>
    </source>
</evidence>
<gene>
    <name evidence="2" type="ORF">SAMN05216326_1561</name>
</gene>
<evidence type="ECO:0000259" key="1">
    <source>
        <dbReference type="Pfam" id="PF03358"/>
    </source>
</evidence>
<dbReference type="InterPro" id="IPR029039">
    <property type="entry name" value="Flavoprotein-like_sf"/>
</dbReference>
<dbReference type="InterPro" id="IPR005025">
    <property type="entry name" value="FMN_Rdtase-like_dom"/>
</dbReference>
<dbReference type="Proteomes" id="UP000199345">
    <property type="component" value="Unassembled WGS sequence"/>
</dbReference>
<feature type="domain" description="NADPH-dependent FMN reductase-like" evidence="1">
    <location>
        <begin position="1"/>
        <end position="100"/>
    </location>
</feature>
<dbReference type="Gene3D" id="3.40.50.360">
    <property type="match status" value="1"/>
</dbReference>
<dbReference type="Pfam" id="PF03358">
    <property type="entry name" value="FMN_red"/>
    <property type="match status" value="1"/>
</dbReference>
<sequence>MKFLVFPGTVRDSTLPNPPRLGLRVAKAGASYYQGDLSTELIDPLDLDFEPLFKPYFAYAQTKAPAHLQSLAEKIKAADGYNMASPEYNHSMSPALAHLLSISEVRHSPINHAQ</sequence>
<keyword evidence="3" id="KW-1185">Reference proteome</keyword>
<dbReference type="AlphaFoldDB" id="A0A1I0G6M9"/>
<name>A0A1I0G6M9_9PROT</name>
<dbReference type="SUPFAM" id="SSF52218">
    <property type="entry name" value="Flavoproteins"/>
    <property type="match status" value="1"/>
</dbReference>
<accession>A0A1I0G6M9</accession>
<evidence type="ECO:0000313" key="3">
    <source>
        <dbReference type="Proteomes" id="UP000199345"/>
    </source>
</evidence>
<dbReference type="EMBL" id="FOIA01000056">
    <property type="protein sequence ID" value="SET66411.1"/>
    <property type="molecule type" value="Genomic_DNA"/>
</dbReference>
<proteinExistence type="predicted"/>
<organism evidence="2 3">
    <name type="scientific">Nitrosomonas marina</name>
    <dbReference type="NCBI Taxonomy" id="917"/>
    <lineage>
        <taxon>Bacteria</taxon>
        <taxon>Pseudomonadati</taxon>
        <taxon>Pseudomonadota</taxon>
        <taxon>Betaproteobacteria</taxon>
        <taxon>Nitrosomonadales</taxon>
        <taxon>Nitrosomonadaceae</taxon>
        <taxon>Nitrosomonas</taxon>
    </lineage>
</organism>
<reference evidence="3" key="1">
    <citation type="submission" date="2016-10" db="EMBL/GenBank/DDBJ databases">
        <authorList>
            <person name="Varghese N."/>
            <person name="Submissions S."/>
        </authorList>
    </citation>
    <scope>NUCLEOTIDE SEQUENCE [LARGE SCALE GENOMIC DNA]</scope>
    <source>
        <strain evidence="3">Nm71</strain>
    </source>
</reference>